<evidence type="ECO:0000256" key="2">
    <source>
        <dbReference type="SAM" id="Phobius"/>
    </source>
</evidence>
<feature type="compositionally biased region" description="Basic and acidic residues" evidence="1">
    <location>
        <begin position="1"/>
        <end position="17"/>
    </location>
</feature>
<evidence type="ECO:0000313" key="4">
    <source>
        <dbReference type="Proteomes" id="UP000216897"/>
    </source>
</evidence>
<reference evidence="3 4" key="1">
    <citation type="submission" date="2017-08" db="EMBL/GenBank/DDBJ databases">
        <title>Genomic and metabolic characterisation of spoilage-associated Pseudomonas species.</title>
        <authorList>
            <person name="Stanborough T."/>
            <person name="Fegan N."/>
            <person name="Powell S.M."/>
            <person name="Singh T."/>
            <person name="Tamplin M.L."/>
            <person name="Chandry P.S."/>
        </authorList>
    </citation>
    <scope>NUCLEOTIDE SEQUENCE [LARGE SCALE GENOMIC DNA]</scope>
    <source>
        <strain evidence="3 4">L1814</strain>
    </source>
</reference>
<dbReference type="Proteomes" id="UP000216897">
    <property type="component" value="Unassembled WGS sequence"/>
</dbReference>
<evidence type="ECO:0000313" key="3">
    <source>
        <dbReference type="EMBL" id="OZY53585.1"/>
    </source>
</evidence>
<keyword evidence="4" id="KW-1185">Reference proteome</keyword>
<comment type="caution">
    <text evidence="3">The sequence shown here is derived from an EMBL/GenBank/DDBJ whole genome shotgun (WGS) entry which is preliminary data.</text>
</comment>
<evidence type="ECO:0000256" key="1">
    <source>
        <dbReference type="SAM" id="MobiDB-lite"/>
    </source>
</evidence>
<name>A0ABX4GHZ5_9PSED</name>
<dbReference type="RefSeq" id="WP_095022790.1">
    <property type="nucleotide sequence ID" value="NZ_JAAQXW010000003.1"/>
</dbReference>
<protein>
    <submittedName>
        <fullName evidence="3">Uncharacterized protein</fullName>
    </submittedName>
</protein>
<accession>A0ABX4GHZ5</accession>
<feature type="transmembrane region" description="Helical" evidence="2">
    <location>
        <begin position="105"/>
        <end position="123"/>
    </location>
</feature>
<dbReference type="EMBL" id="NQKG01000022">
    <property type="protein sequence ID" value="OZY53585.1"/>
    <property type="molecule type" value="Genomic_DNA"/>
</dbReference>
<sequence length="127" mass="14103">MSDQPKYSDERGKKHDTMLGAQWADEEANKPRKASSASDDDVKVILVISLAYMFCAFWFSRKIVTFVAPAFSHTTPGGVTILGFCLALIIAYFVFMTRFKSSGSVFGYSFLVTCAIGALTYWLPYSP</sequence>
<keyword evidence="2" id="KW-0812">Transmembrane</keyword>
<feature type="transmembrane region" description="Helical" evidence="2">
    <location>
        <begin position="79"/>
        <end position="96"/>
    </location>
</feature>
<keyword evidence="2" id="KW-1133">Transmembrane helix</keyword>
<feature type="region of interest" description="Disordered" evidence="1">
    <location>
        <begin position="1"/>
        <end position="39"/>
    </location>
</feature>
<gene>
    <name evidence="3" type="ORF">CJF38_18735</name>
</gene>
<feature type="transmembrane region" description="Helical" evidence="2">
    <location>
        <begin position="42"/>
        <end position="59"/>
    </location>
</feature>
<proteinExistence type="predicted"/>
<keyword evidence="2" id="KW-0472">Membrane</keyword>
<organism evidence="3 4">
    <name type="scientific">Pseudomonas lundensis</name>
    <dbReference type="NCBI Taxonomy" id="86185"/>
    <lineage>
        <taxon>Bacteria</taxon>
        <taxon>Pseudomonadati</taxon>
        <taxon>Pseudomonadota</taxon>
        <taxon>Gammaproteobacteria</taxon>
        <taxon>Pseudomonadales</taxon>
        <taxon>Pseudomonadaceae</taxon>
        <taxon>Pseudomonas</taxon>
    </lineage>
</organism>